<dbReference type="InterPro" id="IPR003106">
    <property type="entry name" value="Leu_zip_homeo"/>
</dbReference>
<dbReference type="CDD" id="cd00086">
    <property type="entry name" value="homeodomain"/>
    <property type="match status" value="1"/>
</dbReference>
<sequence length="276" mass="31587">MKRFCSSDSMAALISVCPPTEENVPKSKQMYSKEFQALLDGIDDEDYREEASQTTVKKRRLSFNQVKALEKNFETENKLEPERKSQLAEELGLQPRQVAIWFQNRRARWKTKQLEKDFALLKANFDALKHDYNNLEQENRALNTQLKDLTAKLGKDNADSSHSVKEESPISETENNVTTEESTKHGLCYNVNAHEQQLVSPASSSSCALHFTPTSTSPQSVMEWFQLTDSRTVMSSVYQTQLVKLEEQSNLFSAEESCNFFSVDQAPTLQWYFTGQ</sequence>
<dbReference type="GO" id="GO:0005634">
    <property type="term" value="C:nucleus"/>
    <property type="evidence" value="ECO:0007669"/>
    <property type="project" value="UniProtKB-SubCell"/>
</dbReference>
<name>A0A1Q3CSM5_CEPFO</name>
<evidence type="ECO:0000256" key="6">
    <source>
        <dbReference type="ARBA" id="ARBA00023242"/>
    </source>
</evidence>
<dbReference type="GO" id="GO:0045893">
    <property type="term" value="P:positive regulation of DNA-templated transcription"/>
    <property type="evidence" value="ECO:0007669"/>
    <property type="project" value="TreeGrafter"/>
</dbReference>
<keyword evidence="11" id="KW-0175">Coiled coil</keyword>
<evidence type="ECO:0000256" key="10">
    <source>
        <dbReference type="RuleBase" id="RU369038"/>
    </source>
</evidence>
<dbReference type="FunFam" id="1.10.10.60:FF:000144">
    <property type="entry name" value="homeobox-leucine zipper protein ATHB-6-like"/>
    <property type="match status" value="1"/>
</dbReference>
<evidence type="ECO:0000259" key="13">
    <source>
        <dbReference type="PROSITE" id="PS50071"/>
    </source>
</evidence>
<dbReference type="PANTHER" id="PTHR24326:SF535">
    <property type="entry name" value="HOMEOBOX-LEUCINE ZIPPER PROTEIN"/>
    <property type="match status" value="1"/>
</dbReference>
<feature type="compositionally biased region" description="Basic and acidic residues" evidence="12">
    <location>
        <begin position="153"/>
        <end position="168"/>
    </location>
</feature>
<gene>
    <name evidence="14" type="ORF">CFOL_v3_26702</name>
</gene>
<dbReference type="InParanoid" id="A0A1Q3CSM5"/>
<dbReference type="InterPro" id="IPR001356">
    <property type="entry name" value="HD"/>
</dbReference>
<evidence type="ECO:0000256" key="8">
    <source>
        <dbReference type="PROSITE-ProRule" id="PRU00108"/>
    </source>
</evidence>
<dbReference type="PANTHER" id="PTHR24326">
    <property type="entry name" value="HOMEOBOX-LEUCINE ZIPPER PROTEIN"/>
    <property type="match status" value="1"/>
</dbReference>
<feature type="DNA-binding region" description="Homeobox" evidence="8">
    <location>
        <begin position="54"/>
        <end position="113"/>
    </location>
</feature>
<keyword evidence="4 8" id="KW-0371">Homeobox</keyword>
<evidence type="ECO:0000256" key="11">
    <source>
        <dbReference type="SAM" id="Coils"/>
    </source>
</evidence>
<dbReference type="InterPro" id="IPR017970">
    <property type="entry name" value="Homeobox_CS"/>
</dbReference>
<evidence type="ECO:0000256" key="5">
    <source>
        <dbReference type="ARBA" id="ARBA00023163"/>
    </source>
</evidence>
<dbReference type="SMART" id="SM00389">
    <property type="entry name" value="HOX"/>
    <property type="match status" value="1"/>
</dbReference>
<comment type="similarity">
    <text evidence="7 10">Belongs to the HD-ZIP homeobox family. Class I subfamily.</text>
</comment>
<proteinExistence type="inferred from homology"/>
<dbReference type="SUPFAM" id="SSF46689">
    <property type="entry name" value="Homeodomain-like"/>
    <property type="match status" value="1"/>
</dbReference>
<protein>
    <recommendedName>
        <fullName evidence="10">Homeobox-leucine zipper protein</fullName>
    </recommendedName>
    <alternativeName>
        <fullName evidence="10">HD-ZIP protein</fullName>
    </alternativeName>
    <alternativeName>
        <fullName evidence="10">Homeodomain transcription factor</fullName>
    </alternativeName>
</protein>
<reference evidence="15" key="1">
    <citation type="submission" date="2016-04" db="EMBL/GenBank/DDBJ databases">
        <title>Cephalotus genome sequencing.</title>
        <authorList>
            <person name="Fukushima K."/>
            <person name="Hasebe M."/>
            <person name="Fang X."/>
        </authorList>
    </citation>
    <scope>NUCLEOTIDE SEQUENCE [LARGE SCALE GENOMIC DNA]</scope>
    <source>
        <strain evidence="15">cv. St1</strain>
    </source>
</reference>
<organism evidence="14 15">
    <name type="scientific">Cephalotus follicularis</name>
    <name type="common">Albany pitcher plant</name>
    <dbReference type="NCBI Taxonomy" id="3775"/>
    <lineage>
        <taxon>Eukaryota</taxon>
        <taxon>Viridiplantae</taxon>
        <taxon>Streptophyta</taxon>
        <taxon>Embryophyta</taxon>
        <taxon>Tracheophyta</taxon>
        <taxon>Spermatophyta</taxon>
        <taxon>Magnoliopsida</taxon>
        <taxon>eudicotyledons</taxon>
        <taxon>Gunneridae</taxon>
        <taxon>Pentapetalae</taxon>
        <taxon>rosids</taxon>
        <taxon>fabids</taxon>
        <taxon>Oxalidales</taxon>
        <taxon>Cephalotaceae</taxon>
        <taxon>Cephalotus</taxon>
    </lineage>
</organism>
<accession>A0A1Q3CSM5</accession>
<dbReference type="EMBL" id="BDDD01002833">
    <property type="protein sequence ID" value="GAV83254.1"/>
    <property type="molecule type" value="Genomic_DNA"/>
</dbReference>
<dbReference type="Proteomes" id="UP000187406">
    <property type="component" value="Unassembled WGS sequence"/>
</dbReference>
<comment type="function">
    <text evidence="10">Transcription factor.</text>
</comment>
<feature type="region of interest" description="Disordered" evidence="12">
    <location>
        <begin position="153"/>
        <end position="182"/>
    </location>
</feature>
<comment type="caution">
    <text evidence="14">The sequence shown here is derived from an EMBL/GenBank/DDBJ whole genome shotgun (WGS) entry which is preliminary data.</text>
</comment>
<keyword evidence="5 10" id="KW-0804">Transcription</keyword>
<dbReference type="AlphaFoldDB" id="A0A1Q3CSM5"/>
<dbReference type="InterPro" id="IPR045224">
    <property type="entry name" value="HDZip_class_I_plant"/>
</dbReference>
<dbReference type="GO" id="GO:0000981">
    <property type="term" value="F:DNA-binding transcription factor activity, RNA polymerase II-specific"/>
    <property type="evidence" value="ECO:0007669"/>
    <property type="project" value="UniProtKB-UniRule"/>
</dbReference>
<dbReference type="Pfam" id="PF00046">
    <property type="entry name" value="Homeodomain"/>
    <property type="match status" value="1"/>
</dbReference>
<keyword evidence="2 10" id="KW-0805">Transcription regulation</keyword>
<evidence type="ECO:0000256" key="3">
    <source>
        <dbReference type="ARBA" id="ARBA00023125"/>
    </source>
</evidence>
<dbReference type="PRINTS" id="PR00031">
    <property type="entry name" value="HTHREPRESSR"/>
</dbReference>
<dbReference type="InterPro" id="IPR000047">
    <property type="entry name" value="HTH_motif"/>
</dbReference>
<keyword evidence="15" id="KW-1185">Reference proteome</keyword>
<feature type="coiled-coil region" evidence="11">
    <location>
        <begin position="118"/>
        <end position="152"/>
    </location>
</feature>
<dbReference type="PROSITE" id="PS00027">
    <property type="entry name" value="HOMEOBOX_1"/>
    <property type="match status" value="1"/>
</dbReference>
<dbReference type="PROSITE" id="PS50071">
    <property type="entry name" value="HOMEOBOX_2"/>
    <property type="match status" value="1"/>
</dbReference>
<dbReference type="OrthoDB" id="6159439at2759"/>
<dbReference type="Gene3D" id="1.10.10.60">
    <property type="entry name" value="Homeodomain-like"/>
    <property type="match status" value="1"/>
</dbReference>
<evidence type="ECO:0000313" key="14">
    <source>
        <dbReference type="EMBL" id="GAV83254.1"/>
    </source>
</evidence>
<keyword evidence="6 8" id="KW-0539">Nucleus</keyword>
<dbReference type="Pfam" id="PF02183">
    <property type="entry name" value="HALZ"/>
    <property type="match status" value="1"/>
</dbReference>
<feature type="domain" description="Homeobox" evidence="13">
    <location>
        <begin position="52"/>
        <end position="112"/>
    </location>
</feature>
<feature type="compositionally biased region" description="Low complexity" evidence="12">
    <location>
        <begin position="171"/>
        <end position="180"/>
    </location>
</feature>
<evidence type="ECO:0000256" key="2">
    <source>
        <dbReference type="ARBA" id="ARBA00023015"/>
    </source>
</evidence>
<dbReference type="InterPro" id="IPR009057">
    <property type="entry name" value="Homeodomain-like_sf"/>
</dbReference>
<evidence type="ECO:0000256" key="4">
    <source>
        <dbReference type="ARBA" id="ARBA00023155"/>
    </source>
</evidence>
<evidence type="ECO:0000313" key="15">
    <source>
        <dbReference type="Proteomes" id="UP000187406"/>
    </source>
</evidence>
<keyword evidence="3 8" id="KW-0238">DNA-binding</keyword>
<evidence type="ECO:0000256" key="1">
    <source>
        <dbReference type="ARBA" id="ARBA00004123"/>
    </source>
</evidence>
<dbReference type="GO" id="GO:0000976">
    <property type="term" value="F:transcription cis-regulatory region binding"/>
    <property type="evidence" value="ECO:0007669"/>
    <property type="project" value="UniProtKB-ARBA"/>
</dbReference>
<comment type="subcellular location">
    <subcellularLocation>
        <location evidence="1 8 9">Nucleus</location>
    </subcellularLocation>
</comment>
<evidence type="ECO:0000256" key="12">
    <source>
        <dbReference type="SAM" id="MobiDB-lite"/>
    </source>
</evidence>
<evidence type="ECO:0000256" key="9">
    <source>
        <dbReference type="RuleBase" id="RU000682"/>
    </source>
</evidence>
<evidence type="ECO:0000256" key="7">
    <source>
        <dbReference type="ARBA" id="ARBA00025748"/>
    </source>
</evidence>